<name>A0A5B9R0Q0_9BACT</name>
<protein>
    <recommendedName>
        <fullName evidence="4">IPT/TIG domain protein</fullName>
    </recommendedName>
</protein>
<dbReference type="KEGG" id="rul:UC8_58960"/>
<evidence type="ECO:0008006" key="4">
    <source>
        <dbReference type="Google" id="ProtNLM"/>
    </source>
</evidence>
<dbReference type="RefSeq" id="WP_068135891.1">
    <property type="nucleotide sequence ID" value="NZ_CP042914.1"/>
</dbReference>
<proteinExistence type="predicted"/>
<feature type="chain" id="PRO_5022987811" description="IPT/TIG domain protein" evidence="1">
    <location>
        <begin position="26"/>
        <end position="1448"/>
    </location>
</feature>
<accession>A0A5B9R0Q0</accession>
<evidence type="ECO:0000313" key="2">
    <source>
        <dbReference type="EMBL" id="QEG43839.1"/>
    </source>
</evidence>
<organism evidence="2 3">
    <name type="scientific">Roseimaritima ulvae</name>
    <dbReference type="NCBI Taxonomy" id="980254"/>
    <lineage>
        <taxon>Bacteria</taxon>
        <taxon>Pseudomonadati</taxon>
        <taxon>Planctomycetota</taxon>
        <taxon>Planctomycetia</taxon>
        <taxon>Pirellulales</taxon>
        <taxon>Pirellulaceae</taxon>
        <taxon>Roseimaritima</taxon>
    </lineage>
</organism>
<feature type="signal peptide" evidence="1">
    <location>
        <begin position="1"/>
        <end position="25"/>
    </location>
</feature>
<keyword evidence="3" id="KW-1185">Reference proteome</keyword>
<sequence precursor="true">MYAKRLFIRCLLSICIVTQALTPTAACGGEFLGRLKRLVGETEYQGTAPRMGHDGAMECLAENIDWLEHHIDTYGSVVAKQPDIWGEARLTKHRDEYERMMFAELNQFKSTLNAAISQGDSAFLAQAFALSAAASGTTGVTPAPETPAPASVSVSSANAQLASAPDLDPGFTRFAIQDGGDSNKPALQLEPVTHLNQMSRYLNHLHELRRINEGDDTSDSPGYSLNLVRIPVSILPGKLTREGFGAEVTITAEPVISDDLMPTTFHNLAVNDVVDFLSLPIVRVTERLDDEDFQLGLETAKSRARFAKTIAVIDAAFYAGELNPENKNLNNAVNDFFDNPIAVANVNKVFQEMVDRIERLSTPSGADYADAGESDSPRSRLDATVQKAVSEMQTSSLQTFGTSNLNLTGTSYGATPQPESVPEETTGVELLKKIIEAIDGRQSAILATHISSLLESSIRGEVRDAIEKVFDEFVKDAATTATVTPAGRARRALNPLNPSSLVPVIGIENLATIAKFFGPAYYGRHIRWSGGPPAEKCSENRVDLLDAQRFLQAEIEAAHELLSQPAHVTLLAQLAAPNSQLASQIRSGHFERDPDAALPAVESYRRYFFDNLHRHADAEMASLAIELPAGEQLVGQEQGLMFAIANADPSEKARNSVEALAWALVVESALLNDRLNHDVRKLAEAKDAYELNTQRDYWFFLPDSVLHPEQDLQPLQVEFQLATEVFKQYVRARWPIHVFAVDPVNQDQNVADVSQRKRELQFALALGFATGKIGGNSLTQFSRRLESQVETISLNQTIVGFGHGTDTFGWRFYPRVQALPVPGTFGAIRETLCGTSRDYDLAHRKLEAGQRECTAVVLMPSFVPYADFDIRSNWFKLTNPKNAGLTMKESLKLSRAVTAMRNSRAQCAECQHLYRDGELRRLFKRVDQLDRELPLQTQRALVPYENTLGGFEMFNTGVTDLAPELIGWYGAPGVNVTDNFGCGCYQGCGLIGGGGCEGEECTQIQQSLTTLSTKVAALETTVKSAGTELRAEPLAACQGQGTTLFLVGDNFSVHDTKVIAGGVCIPHVRLISRELMQVTIPSCINTVSLCENGTPRPYVAVYVATPYGVTNHLHVPVHNPVTAAAVAEEAKLKAAVQAEVKKQVDDLNLPSAVSTVSAKDGDKIVATATKSLEGGLTTFTLRRDIATEGRYATFESPYDPRFQGAKVNVKVSASVMANGHFLLPLQPVAAFEAEPGKTFEALGDAINPANYVGEHLLLQTLASKLPSLTFPADGKPLELKIVYYASFDHQEVPIRLKKEIDLEIKLVDNCGCGNRQTSHNELSASLVDVHERFPVRYAQLEQLGPELLDAPAGELDVLGLEQRFSRLEAKLDATLQLVAGRPSVLPAAAPVAESNVPSQITVNVAMPELAIERAHKRRHQIDDYPMLNRMKVGLGEHWRNVRDTLPCN</sequence>
<dbReference type="EMBL" id="CP042914">
    <property type="protein sequence ID" value="QEG43839.1"/>
    <property type="molecule type" value="Genomic_DNA"/>
</dbReference>
<reference evidence="2 3" key="1">
    <citation type="submission" date="2019-08" db="EMBL/GenBank/DDBJ databases">
        <title>Deep-cultivation of Planctomycetes and their phenomic and genomic characterization uncovers novel biology.</title>
        <authorList>
            <person name="Wiegand S."/>
            <person name="Jogler M."/>
            <person name="Boedeker C."/>
            <person name="Pinto D."/>
            <person name="Vollmers J."/>
            <person name="Rivas-Marin E."/>
            <person name="Kohn T."/>
            <person name="Peeters S.H."/>
            <person name="Heuer A."/>
            <person name="Rast P."/>
            <person name="Oberbeckmann S."/>
            <person name="Bunk B."/>
            <person name="Jeske O."/>
            <person name="Meyerdierks A."/>
            <person name="Storesund J.E."/>
            <person name="Kallscheuer N."/>
            <person name="Luecker S."/>
            <person name="Lage O.M."/>
            <person name="Pohl T."/>
            <person name="Merkel B.J."/>
            <person name="Hornburger P."/>
            <person name="Mueller R.-W."/>
            <person name="Bruemmer F."/>
            <person name="Labrenz M."/>
            <person name="Spormann A.M."/>
            <person name="Op den Camp H."/>
            <person name="Overmann J."/>
            <person name="Amann R."/>
            <person name="Jetten M.S.M."/>
            <person name="Mascher T."/>
            <person name="Medema M.H."/>
            <person name="Devos D.P."/>
            <person name="Kaster A.-K."/>
            <person name="Ovreas L."/>
            <person name="Rohde M."/>
            <person name="Galperin M.Y."/>
            <person name="Jogler C."/>
        </authorList>
    </citation>
    <scope>NUCLEOTIDE SEQUENCE [LARGE SCALE GENOMIC DNA]</scope>
    <source>
        <strain evidence="2 3">UC8</strain>
    </source>
</reference>
<dbReference type="Proteomes" id="UP000325286">
    <property type="component" value="Chromosome"/>
</dbReference>
<gene>
    <name evidence="2" type="ORF">UC8_58960</name>
</gene>
<evidence type="ECO:0000256" key="1">
    <source>
        <dbReference type="SAM" id="SignalP"/>
    </source>
</evidence>
<keyword evidence="1" id="KW-0732">Signal</keyword>
<dbReference type="OrthoDB" id="212007at2"/>
<evidence type="ECO:0000313" key="3">
    <source>
        <dbReference type="Proteomes" id="UP000325286"/>
    </source>
</evidence>